<gene>
    <name evidence="3" type="ORF">IQ13_4119</name>
</gene>
<reference evidence="3 4" key="1">
    <citation type="journal article" date="2015" name="Stand. Genomic Sci.">
        <title>Genomic Encyclopedia of Bacterial and Archaeal Type Strains, Phase III: the genomes of soil and plant-associated and newly described type strains.</title>
        <authorList>
            <person name="Whitman W.B."/>
            <person name="Woyke T."/>
            <person name="Klenk H.P."/>
            <person name="Zhou Y."/>
            <person name="Lilburn T.G."/>
            <person name="Beck B.J."/>
            <person name="De Vos P."/>
            <person name="Vandamme P."/>
            <person name="Eisen J.A."/>
            <person name="Garrity G."/>
            <person name="Hugenholtz P."/>
            <person name="Kyrpides N.C."/>
        </authorList>
    </citation>
    <scope>NUCLEOTIDE SEQUENCE [LARGE SCALE GENOMIC DNA]</scope>
    <source>
        <strain evidence="3 4">CGMCC 1.7271</strain>
    </source>
</reference>
<dbReference type="Gene3D" id="3.10.620.30">
    <property type="match status" value="1"/>
</dbReference>
<dbReference type="Gene3D" id="2.60.40.3140">
    <property type="match status" value="1"/>
</dbReference>
<feature type="chain" id="PRO_5022199091" evidence="1">
    <location>
        <begin position="20"/>
        <end position="655"/>
    </location>
</feature>
<dbReference type="Pfam" id="PF12969">
    <property type="entry name" value="DUF3857"/>
    <property type="match status" value="1"/>
</dbReference>
<dbReference type="Gene3D" id="2.60.120.1130">
    <property type="match status" value="1"/>
</dbReference>
<name>A0A562SBH7_9BACT</name>
<keyword evidence="4" id="KW-1185">Reference proteome</keyword>
<evidence type="ECO:0000313" key="3">
    <source>
        <dbReference type="EMBL" id="TWI78433.1"/>
    </source>
</evidence>
<protein>
    <submittedName>
        <fullName evidence="3">Uncharacterized protein DUF3857</fullName>
    </submittedName>
</protein>
<evidence type="ECO:0000259" key="2">
    <source>
        <dbReference type="Pfam" id="PF12969"/>
    </source>
</evidence>
<evidence type="ECO:0000256" key="1">
    <source>
        <dbReference type="SAM" id="SignalP"/>
    </source>
</evidence>
<evidence type="ECO:0000313" key="4">
    <source>
        <dbReference type="Proteomes" id="UP000316167"/>
    </source>
</evidence>
<dbReference type="EMBL" id="VLLE01000007">
    <property type="protein sequence ID" value="TWI78433.1"/>
    <property type="molecule type" value="Genomic_DNA"/>
</dbReference>
<comment type="caution">
    <text evidence="3">The sequence shown here is derived from an EMBL/GenBank/DDBJ whole genome shotgun (WGS) entry which is preliminary data.</text>
</comment>
<accession>A0A562SBH7</accession>
<feature type="signal peptide" evidence="1">
    <location>
        <begin position="1"/>
        <end position="19"/>
    </location>
</feature>
<dbReference type="AlphaFoldDB" id="A0A562SBH7"/>
<dbReference type="OrthoDB" id="1153981at2"/>
<organism evidence="3 4">
    <name type="scientific">Lacibacter cauensis</name>
    <dbReference type="NCBI Taxonomy" id="510947"/>
    <lineage>
        <taxon>Bacteria</taxon>
        <taxon>Pseudomonadati</taxon>
        <taxon>Bacteroidota</taxon>
        <taxon>Chitinophagia</taxon>
        <taxon>Chitinophagales</taxon>
        <taxon>Chitinophagaceae</taxon>
        <taxon>Lacibacter</taxon>
    </lineage>
</organism>
<dbReference type="InterPro" id="IPR024618">
    <property type="entry name" value="DUF3857"/>
</dbReference>
<dbReference type="RefSeq" id="WP_144888579.1">
    <property type="nucleotide sequence ID" value="NZ_VLLE01000007.1"/>
</dbReference>
<keyword evidence="1" id="KW-0732">Signal</keyword>
<feature type="domain" description="DUF3857" evidence="2">
    <location>
        <begin position="71"/>
        <end position="218"/>
    </location>
</feature>
<sequence length="655" mass="75353">MKKITLLSFSLLLLLQVVAQTTVNYKGFSLAANPELHKLANEFTTESAVFVKDARKLELVPSVKGIDFYTSYHKIIRVNDEKGIENFNKIYIPVSSYMELVQIKARTITPGNKVIEVTPDAIKDYKDEDGEYKIFAVDGISKGSEIEYMYTVKRSPFFFGKEIVQSRFPVQESSVEIVSPATIKFEAKSFNSKTEPAEEVDEEKNQRVIRFTAANVPSYTDEKYANVRPGLMQVQYKLSYTQNRGMNVRMFTWNELAKDVYETYNQFSKKEKEVAKDLLKKTEIKSATTDEQKIKVIENYVKNNIKTSEDVDGEDFEDFNKIQRNKIATNKAISRLTCAMLQEAEIKYEVVVAADREEYLIERSFENWNHAQNLVLYFPSVKQYIAPSSYLFRYPFIPPSWAGTNGLYCVPVEVGEMKSAMAEVKAIPMMAASRSHHDLETELSFNKTGDTVFVNTKHIHSGYDAAYYKAQFIFLPPDEQKKFLKEMAKNSGKTENIISHELKNKELEITDEDKPFIVDLKLASVDLIESAGSKILLKVGECIGPQVEMYNERERQFDIEIDFPHFLNRKIVLNIPEGYKVKNPDDLKFNLNYSNGSKTTMAFISNWKQEGNKLIIDITEQYYQIKWPKTDYDNFVKIINAAADFNKVVLVLEKQ</sequence>
<dbReference type="Proteomes" id="UP000316167">
    <property type="component" value="Unassembled WGS sequence"/>
</dbReference>
<proteinExistence type="predicted"/>